<dbReference type="InterPro" id="IPR008969">
    <property type="entry name" value="CarboxyPept-like_regulatory"/>
</dbReference>
<evidence type="ECO:0008006" key="4">
    <source>
        <dbReference type="Google" id="ProtNLM"/>
    </source>
</evidence>
<keyword evidence="1" id="KW-0732">Signal</keyword>
<dbReference type="OrthoDB" id="787919at2"/>
<protein>
    <recommendedName>
        <fullName evidence="4">CarboxypepD_reg-like domain-containing protein</fullName>
    </recommendedName>
</protein>
<feature type="chain" id="PRO_5012126580" description="CarboxypepD_reg-like domain-containing protein" evidence="1">
    <location>
        <begin position="18"/>
        <end position="323"/>
    </location>
</feature>
<gene>
    <name evidence="2" type="ORF">MuYL_0640</name>
</gene>
<evidence type="ECO:0000313" key="3">
    <source>
        <dbReference type="Proteomes" id="UP000215002"/>
    </source>
</evidence>
<accession>A0A223NRQ3</accession>
<dbReference type="SUPFAM" id="SSF49464">
    <property type="entry name" value="Carboxypeptidase regulatory domain-like"/>
    <property type="match status" value="1"/>
</dbReference>
<feature type="signal peptide" evidence="1">
    <location>
        <begin position="1"/>
        <end position="17"/>
    </location>
</feature>
<proteinExistence type="predicted"/>
<dbReference type="AlphaFoldDB" id="A0A223NRQ3"/>
<organism evidence="2 3">
    <name type="scientific">Mucilaginibacter xinganensis</name>
    <dbReference type="NCBI Taxonomy" id="1234841"/>
    <lineage>
        <taxon>Bacteria</taxon>
        <taxon>Pseudomonadati</taxon>
        <taxon>Bacteroidota</taxon>
        <taxon>Sphingobacteriia</taxon>
        <taxon>Sphingobacteriales</taxon>
        <taxon>Sphingobacteriaceae</taxon>
        <taxon>Mucilaginibacter</taxon>
    </lineage>
</organism>
<dbReference type="KEGG" id="muc:MuYL_0640"/>
<dbReference type="RefSeq" id="WP_094569118.1">
    <property type="nucleotide sequence ID" value="NZ_CP022743.1"/>
</dbReference>
<evidence type="ECO:0000313" key="2">
    <source>
        <dbReference type="EMBL" id="ASU32543.1"/>
    </source>
</evidence>
<keyword evidence="3" id="KW-1185">Reference proteome</keyword>
<evidence type="ECO:0000256" key="1">
    <source>
        <dbReference type="SAM" id="SignalP"/>
    </source>
</evidence>
<reference evidence="2 3" key="1">
    <citation type="submission" date="2017-08" db="EMBL/GenBank/DDBJ databases">
        <title>Complete genome sequence of Mucilaginibacter sp. strain BJC16-A31.</title>
        <authorList>
            <consortium name="Henan University of Science and Technology"/>
            <person name="You X."/>
        </authorList>
    </citation>
    <scope>NUCLEOTIDE SEQUENCE [LARGE SCALE GENOMIC DNA]</scope>
    <source>
        <strain evidence="2 3">BJC16-A31</strain>
    </source>
</reference>
<name>A0A223NRQ3_9SPHI</name>
<sequence length="323" mass="35269">MKNFLLSFIIIVSGVNAFSQTIAITGAVKDDQGQHVPLVFIRDAQHFYATYADSSGAFRIKADPSSTLIAIAAGYADTKVKIDGKSTINIVMAKGNSSSANGASSTAGATNAGAAAAFSNKEPLVNQSGSSTAVKAGFNQEPTKGSPYLFANWVHGFAVGAGDSLLYDINNLYNYDKTSGDLLYTQDLKRIMQVNKQAIKYFCLFNGKLYPQIFESAPAVSSKPFTEVLLSTSRYKIYKQTDTKLIRADFHTDGVIESGHRYDEYDDAVHYYFVRLPGDKPKQISLKKKTLKELMAGDADKFISAQGDRDVDEDYVRDLAFSL</sequence>
<dbReference type="Proteomes" id="UP000215002">
    <property type="component" value="Chromosome"/>
</dbReference>
<dbReference type="EMBL" id="CP022743">
    <property type="protein sequence ID" value="ASU32543.1"/>
    <property type="molecule type" value="Genomic_DNA"/>
</dbReference>